<dbReference type="InterPro" id="IPR011990">
    <property type="entry name" value="TPR-like_helical_dom_sf"/>
</dbReference>
<dbReference type="Gene3D" id="1.25.40.10">
    <property type="entry name" value="Tetratricopeptide repeat domain"/>
    <property type="match status" value="2"/>
</dbReference>
<dbReference type="InterPro" id="IPR002885">
    <property type="entry name" value="PPR_rpt"/>
</dbReference>
<feature type="domain" description="PROP1-like PPR" evidence="3">
    <location>
        <begin position="522"/>
        <end position="680"/>
    </location>
</feature>
<keyword evidence="1" id="KW-0677">Repeat</keyword>
<sequence>MLERTAGCLESGSLRRLLPASRKSLKSCRTLHSGFWTHGGGDIELSPFWAALVEAATPQQPDESSAARTMSGHTGMLLDFLYPAGTLNFLRQYSIWGFDRQDGRWRHGVARIGQRQYTSSAKDSISKSDTSTVAEVETKDGNVLEYDSNIDLLYRKMKLTTSYDFAEAWRQYELLPPDDQNSLRPQLMIYLSMSDRTIDAERVTELFEILGEGQRTSNVYRSVVRAFLKLRNLADAMRLYEMALEKLVVPAGAEEILAHLMENGSWARALSLWEDVAKLELRGNWSIFEVVDLHPNLSSQAFELAREVDRRIKTNSSSSETASRLQNFAAEVIRRTLLATTNFSPSRFGSLLQTLRNWKLDTPSVYEQAVEMLLDLNQTRLAVKCYRNARKGDVRFTRETLHIVLRVCCDHHSVLGMKQVLDDFFRFYERPSAFAYKLCMKEFAAKGDTRTVHALWQQYISRFTPDRPELVMTGADFAPILSLHAKRGELQEALKWFDKMQTGYGLRPETICWNILLNAYGKVHDYEGAYSCFENLLNDRTCQPTHYTIGTMMGICTQQGDIDRTIELYTLAESLGIEKSVAMLDTLVLAHVQDDDLEHAEKICVEALTMRFKETKPRTRMWNYLLVAHSQRRDLNTVYRVLQRMSEAGIEYDGYTYSALMQALCMVKQPDRAYQILQDVMPDAGVTATNFHYAVVMGGYIGNGETKKAFNVQNRMFSRGLRGSASTRLIAIRARLAEDEKLLQQGTPEEVMQGAMQMFREVMKSMDTEDIVANPKKGAARYPMDVAYPTMFYSYVMHILASNSDTEAVDQLYAEFMSILPESRQEHSPLSVMAALMFAKLRANDHEAVESCWLLSLAQAKERGQPLPPISTGTYSDDTDPPLSPHKIVPVHQLDLCKHLYLYLESLSLQNKVEDMIKTVDAVLQDGFALDNRTWNHYIQLLAQKYKYKLAFKLCEERLMNNWTGWQQIRWKLPGRNRLPYDLRNLRKQIRHLRPLHISLLYLARSLLDLQAMSAESRTNELILEDIRDSCPKTMKAIETMPRTDDALERHILREW</sequence>
<dbReference type="InterPro" id="IPR033443">
    <property type="entry name" value="PROP1-like_PPR_dom"/>
</dbReference>
<dbReference type="PANTHER" id="PTHR47942">
    <property type="entry name" value="TETRATRICOPEPTIDE REPEAT (TPR)-LIKE SUPERFAMILY PROTEIN-RELATED"/>
    <property type="match status" value="1"/>
</dbReference>
<gene>
    <name evidence="4" type="ORF">PAC_12317</name>
</gene>
<keyword evidence="5" id="KW-1185">Reference proteome</keyword>
<dbReference type="Pfam" id="PF17177">
    <property type="entry name" value="PPR_long"/>
    <property type="match status" value="1"/>
</dbReference>
<dbReference type="STRING" id="576137.A0A1L7XBJ2"/>
<proteinExistence type="predicted"/>
<evidence type="ECO:0000256" key="2">
    <source>
        <dbReference type="PROSITE-ProRule" id="PRU00708"/>
    </source>
</evidence>
<accession>A0A1L7XBJ2</accession>
<dbReference type="PROSITE" id="PS51375">
    <property type="entry name" value="PPR"/>
    <property type="match status" value="1"/>
</dbReference>
<dbReference type="AlphaFoldDB" id="A0A1L7XBJ2"/>
<dbReference type="OrthoDB" id="185373at2759"/>
<organism evidence="4 5">
    <name type="scientific">Phialocephala subalpina</name>
    <dbReference type="NCBI Taxonomy" id="576137"/>
    <lineage>
        <taxon>Eukaryota</taxon>
        <taxon>Fungi</taxon>
        <taxon>Dikarya</taxon>
        <taxon>Ascomycota</taxon>
        <taxon>Pezizomycotina</taxon>
        <taxon>Leotiomycetes</taxon>
        <taxon>Helotiales</taxon>
        <taxon>Mollisiaceae</taxon>
        <taxon>Phialocephala</taxon>
        <taxon>Phialocephala fortinii species complex</taxon>
    </lineage>
</organism>
<evidence type="ECO:0000313" key="4">
    <source>
        <dbReference type="EMBL" id="CZR62420.1"/>
    </source>
</evidence>
<dbReference type="Proteomes" id="UP000184330">
    <property type="component" value="Unassembled WGS sequence"/>
</dbReference>
<dbReference type="NCBIfam" id="TIGR00756">
    <property type="entry name" value="PPR"/>
    <property type="match status" value="1"/>
</dbReference>
<evidence type="ECO:0000259" key="3">
    <source>
        <dbReference type="Pfam" id="PF17177"/>
    </source>
</evidence>
<feature type="repeat" description="PPR" evidence="2">
    <location>
        <begin position="653"/>
        <end position="688"/>
    </location>
</feature>
<protein>
    <submittedName>
        <fullName evidence="4">Related to coxI translation protein CYA5</fullName>
    </submittedName>
</protein>
<dbReference type="SUPFAM" id="SSF48452">
    <property type="entry name" value="TPR-like"/>
    <property type="match status" value="1"/>
</dbReference>
<name>A0A1L7XBJ2_9HELO</name>
<evidence type="ECO:0000313" key="5">
    <source>
        <dbReference type="Proteomes" id="UP000184330"/>
    </source>
</evidence>
<dbReference type="Pfam" id="PF01535">
    <property type="entry name" value="PPR"/>
    <property type="match status" value="1"/>
</dbReference>
<dbReference type="PANTHER" id="PTHR47942:SF63">
    <property type="entry name" value="PENTATRICOPEPTIDE REPEAT-CONTAINING PROTEIN"/>
    <property type="match status" value="1"/>
</dbReference>
<reference evidence="4 5" key="1">
    <citation type="submission" date="2016-03" db="EMBL/GenBank/DDBJ databases">
        <authorList>
            <person name="Ploux O."/>
        </authorList>
    </citation>
    <scope>NUCLEOTIDE SEQUENCE [LARGE SCALE GENOMIC DNA]</scope>
    <source>
        <strain evidence="4 5">UAMH 11012</strain>
    </source>
</reference>
<dbReference type="InterPro" id="IPR051222">
    <property type="entry name" value="PPR/CCM1_RNA-binding"/>
</dbReference>
<evidence type="ECO:0000256" key="1">
    <source>
        <dbReference type="ARBA" id="ARBA00022737"/>
    </source>
</evidence>
<dbReference type="EMBL" id="FJOG01000020">
    <property type="protein sequence ID" value="CZR62420.1"/>
    <property type="molecule type" value="Genomic_DNA"/>
</dbReference>